<feature type="compositionally biased region" description="Basic and acidic residues" evidence="1">
    <location>
        <begin position="1"/>
        <end position="10"/>
    </location>
</feature>
<accession>A0A9D2L8H0</accession>
<evidence type="ECO:0000256" key="1">
    <source>
        <dbReference type="SAM" id="MobiDB-lite"/>
    </source>
</evidence>
<dbReference type="Pfam" id="PF02436">
    <property type="entry name" value="PYC_OADA"/>
    <property type="match status" value="1"/>
</dbReference>
<dbReference type="InterPro" id="IPR055268">
    <property type="entry name" value="PCB-like"/>
</dbReference>
<dbReference type="EC" id="6.4.1.1" evidence="3"/>
<dbReference type="Pfam" id="PF00682">
    <property type="entry name" value="HMGL-like"/>
    <property type="match status" value="1"/>
</dbReference>
<dbReference type="SUPFAM" id="SSF51569">
    <property type="entry name" value="Aldolase"/>
    <property type="match status" value="1"/>
</dbReference>
<feature type="domain" description="Pyruvate carboxyltransferase" evidence="2">
    <location>
        <begin position="27"/>
        <end position="287"/>
    </location>
</feature>
<dbReference type="GO" id="GO:0006094">
    <property type="term" value="P:gluconeogenesis"/>
    <property type="evidence" value="ECO:0007669"/>
    <property type="project" value="TreeGrafter"/>
</dbReference>
<sequence>MFFRKRKEENPAPAPEGRTAQRQPAPIKISSVEWRDGQQSLLATRIKTEDMLPILEKMDAVGYECMEMWGGATFDVAIRYLGDDPWDRVRAFKKLCRNTPLRMLLRGQNLVGYRQYPDDIVEKFVECAAKAGIDKFLVFDGLNDVRNTEVAVRAVKKNGKTAEANICYTLSPVHTLDSYIRIAKEYEALGVTAIHIEDMAGMMTPEQVADAVREIGKAVQIPIHFHAHCTGGMADICYWEAIKAGASVVDCTVSSLSLGPAHPPVESIVTALRGTGYEPDMDLDLLEEINSYFKKLREKYKEFESKFTGVDISVLKHQIPGGMLSNLESQLKAMSAENRIDEVFREVHQVRKDFGYPPLATPFAQMVGAQATVNVLTGKRYQMLSKESKNYIRGLYGRPAGEILPELKEAVLGSEPMITQRPGSLLEPGWEKAKSEAASLARTDEDVLTYALFPDVAEKFL</sequence>
<dbReference type="AlphaFoldDB" id="A0A9D2L8H0"/>
<dbReference type="SUPFAM" id="SSF89000">
    <property type="entry name" value="post-HMGL domain-like"/>
    <property type="match status" value="1"/>
</dbReference>
<evidence type="ECO:0000313" key="4">
    <source>
        <dbReference type="Proteomes" id="UP000886804"/>
    </source>
</evidence>
<dbReference type="Proteomes" id="UP000886804">
    <property type="component" value="Unassembled WGS sequence"/>
</dbReference>
<organism evidence="3 4">
    <name type="scientific">Candidatus Enterocloster faecavium</name>
    <dbReference type="NCBI Taxonomy" id="2838560"/>
    <lineage>
        <taxon>Bacteria</taxon>
        <taxon>Bacillati</taxon>
        <taxon>Bacillota</taxon>
        <taxon>Clostridia</taxon>
        <taxon>Lachnospirales</taxon>
        <taxon>Lachnospiraceae</taxon>
        <taxon>Enterocloster</taxon>
    </lineage>
</organism>
<name>A0A9D2L8H0_9FIRM</name>
<feature type="non-terminal residue" evidence="3">
    <location>
        <position position="461"/>
    </location>
</feature>
<keyword evidence="3" id="KW-0670">Pyruvate</keyword>
<dbReference type="NCBIfam" id="NF006761">
    <property type="entry name" value="PRK09282.1"/>
    <property type="match status" value="1"/>
</dbReference>
<dbReference type="PANTHER" id="PTHR43778">
    <property type="entry name" value="PYRUVATE CARBOXYLASE"/>
    <property type="match status" value="1"/>
</dbReference>
<keyword evidence="3" id="KW-0436">Ligase</keyword>
<evidence type="ECO:0000259" key="2">
    <source>
        <dbReference type="PROSITE" id="PS50991"/>
    </source>
</evidence>
<protein>
    <submittedName>
        <fullName evidence="3">Pyruvate carboxylase subunit B</fullName>
        <ecNumber evidence="3">6.4.1.1</ecNumber>
    </submittedName>
</protein>
<feature type="region of interest" description="Disordered" evidence="1">
    <location>
        <begin position="1"/>
        <end position="25"/>
    </location>
</feature>
<dbReference type="EMBL" id="DWYS01000103">
    <property type="protein sequence ID" value="HJB07935.1"/>
    <property type="molecule type" value="Genomic_DNA"/>
</dbReference>
<dbReference type="InterPro" id="IPR013785">
    <property type="entry name" value="Aldolase_TIM"/>
</dbReference>
<dbReference type="CDD" id="cd07937">
    <property type="entry name" value="DRE_TIM_PC_TC_5S"/>
    <property type="match status" value="1"/>
</dbReference>
<dbReference type="PROSITE" id="PS50991">
    <property type="entry name" value="PYR_CT"/>
    <property type="match status" value="1"/>
</dbReference>
<dbReference type="GO" id="GO:0005737">
    <property type="term" value="C:cytoplasm"/>
    <property type="evidence" value="ECO:0007669"/>
    <property type="project" value="TreeGrafter"/>
</dbReference>
<evidence type="ECO:0000313" key="3">
    <source>
        <dbReference type="EMBL" id="HJB07935.1"/>
    </source>
</evidence>
<dbReference type="InterPro" id="IPR003379">
    <property type="entry name" value="Carboxylase_cons_dom"/>
</dbReference>
<gene>
    <name evidence="3" type="ORF">H9716_08745</name>
</gene>
<comment type="caution">
    <text evidence="3">The sequence shown here is derived from an EMBL/GenBank/DDBJ whole genome shotgun (WGS) entry which is preliminary data.</text>
</comment>
<dbReference type="GO" id="GO:0004736">
    <property type="term" value="F:pyruvate carboxylase activity"/>
    <property type="evidence" value="ECO:0007669"/>
    <property type="project" value="UniProtKB-EC"/>
</dbReference>
<reference evidence="3" key="1">
    <citation type="journal article" date="2021" name="PeerJ">
        <title>Extensive microbial diversity within the chicken gut microbiome revealed by metagenomics and culture.</title>
        <authorList>
            <person name="Gilroy R."/>
            <person name="Ravi A."/>
            <person name="Getino M."/>
            <person name="Pursley I."/>
            <person name="Horton D.L."/>
            <person name="Alikhan N.F."/>
            <person name="Baker D."/>
            <person name="Gharbi K."/>
            <person name="Hall N."/>
            <person name="Watson M."/>
            <person name="Adriaenssens E.M."/>
            <person name="Foster-Nyarko E."/>
            <person name="Jarju S."/>
            <person name="Secka A."/>
            <person name="Antonio M."/>
            <person name="Oren A."/>
            <person name="Chaudhuri R.R."/>
            <person name="La Ragione R."/>
            <person name="Hildebrand F."/>
            <person name="Pallen M.J."/>
        </authorList>
    </citation>
    <scope>NUCLEOTIDE SEQUENCE</scope>
    <source>
        <strain evidence="3">CHK188-4685</strain>
    </source>
</reference>
<dbReference type="Gene3D" id="3.20.20.70">
    <property type="entry name" value="Aldolase class I"/>
    <property type="match status" value="1"/>
</dbReference>
<dbReference type="InterPro" id="IPR000891">
    <property type="entry name" value="PYR_CT"/>
</dbReference>
<dbReference type="PANTHER" id="PTHR43778:SF2">
    <property type="entry name" value="PYRUVATE CARBOXYLASE, MITOCHONDRIAL"/>
    <property type="match status" value="1"/>
</dbReference>
<reference evidence="3" key="2">
    <citation type="submission" date="2021-04" db="EMBL/GenBank/DDBJ databases">
        <authorList>
            <person name="Gilroy R."/>
        </authorList>
    </citation>
    <scope>NUCLEOTIDE SEQUENCE</scope>
    <source>
        <strain evidence="3">CHK188-4685</strain>
    </source>
</reference>
<proteinExistence type="predicted"/>